<evidence type="ECO:0000313" key="4">
    <source>
        <dbReference type="EMBL" id="KAE8996869.1"/>
    </source>
</evidence>
<evidence type="ECO:0000313" key="8">
    <source>
        <dbReference type="EMBL" id="KAE9211945.1"/>
    </source>
</evidence>
<dbReference type="Proteomes" id="UP000440367">
    <property type="component" value="Unassembled WGS sequence"/>
</dbReference>
<organism evidence="4 15">
    <name type="scientific">Phytophthora fragariae</name>
    <dbReference type="NCBI Taxonomy" id="53985"/>
    <lineage>
        <taxon>Eukaryota</taxon>
        <taxon>Sar</taxon>
        <taxon>Stramenopiles</taxon>
        <taxon>Oomycota</taxon>
        <taxon>Peronosporomycetes</taxon>
        <taxon>Peronosporales</taxon>
        <taxon>Peronosporaceae</taxon>
        <taxon>Phytophthora</taxon>
    </lineage>
</organism>
<evidence type="ECO:0000256" key="1">
    <source>
        <dbReference type="SAM" id="Coils"/>
    </source>
</evidence>
<dbReference type="EMBL" id="QXGA01002874">
    <property type="protein sequence ID" value="KAE9090746.1"/>
    <property type="molecule type" value="Genomic_DNA"/>
</dbReference>
<dbReference type="SUPFAM" id="SSF90257">
    <property type="entry name" value="Myosin rod fragments"/>
    <property type="match status" value="1"/>
</dbReference>
<accession>A0A6A3JPS4</accession>
<feature type="compositionally biased region" description="Polar residues" evidence="2">
    <location>
        <begin position="386"/>
        <end position="407"/>
    </location>
</feature>
<keyword evidence="1" id="KW-0175">Coiled coil</keyword>
<evidence type="ECO:0000313" key="15">
    <source>
        <dbReference type="Proteomes" id="UP000460718"/>
    </source>
</evidence>
<evidence type="ECO:0000256" key="2">
    <source>
        <dbReference type="SAM" id="MobiDB-lite"/>
    </source>
</evidence>
<comment type="caution">
    <text evidence="4">The sequence shown here is derived from an EMBL/GenBank/DDBJ whole genome shotgun (WGS) entry which is preliminary data.</text>
</comment>
<evidence type="ECO:0000313" key="13">
    <source>
        <dbReference type="Proteomes" id="UP000440732"/>
    </source>
</evidence>
<feature type="region of interest" description="Disordered" evidence="2">
    <location>
        <begin position="1072"/>
        <end position="1094"/>
    </location>
</feature>
<evidence type="ECO:0000313" key="16">
    <source>
        <dbReference type="Proteomes" id="UP000476176"/>
    </source>
</evidence>
<feature type="compositionally biased region" description="Low complexity" evidence="2">
    <location>
        <begin position="932"/>
        <end position="954"/>
    </location>
</feature>
<dbReference type="AlphaFoldDB" id="A0A6A3JPS4"/>
<proteinExistence type="predicted"/>
<dbReference type="PANTHER" id="PTHR21694">
    <property type="entry name" value="COILED-COIL DOMAIN-CONTAINING PROTEIN 63"/>
    <property type="match status" value="1"/>
</dbReference>
<dbReference type="EMBL" id="QXFZ01001125">
    <property type="protein sequence ID" value="KAE9096448.1"/>
    <property type="molecule type" value="Genomic_DNA"/>
</dbReference>
<feature type="region of interest" description="Disordered" evidence="2">
    <location>
        <begin position="377"/>
        <end position="407"/>
    </location>
</feature>
<dbReference type="EMBL" id="QXGC01001076">
    <property type="protein sequence ID" value="KAE9211945.1"/>
    <property type="molecule type" value="Genomic_DNA"/>
</dbReference>
<evidence type="ECO:0000313" key="6">
    <source>
        <dbReference type="EMBL" id="KAE9096448.1"/>
    </source>
</evidence>
<dbReference type="Proteomes" id="UP000433483">
    <property type="component" value="Unassembled WGS sequence"/>
</dbReference>
<evidence type="ECO:0000313" key="11">
    <source>
        <dbReference type="Proteomes" id="UP000433483"/>
    </source>
</evidence>
<evidence type="ECO:0000313" key="9">
    <source>
        <dbReference type="EMBL" id="KAE9213114.1"/>
    </source>
</evidence>
<keyword evidence="11" id="KW-1185">Reference proteome</keyword>
<name>A0A6A3JPS4_9STRA</name>
<feature type="region of interest" description="Disordered" evidence="2">
    <location>
        <begin position="1128"/>
        <end position="1170"/>
    </location>
</feature>
<dbReference type="InterPro" id="IPR051876">
    <property type="entry name" value="ODA-DC/CCD"/>
</dbReference>
<feature type="coiled-coil region" evidence="1">
    <location>
        <begin position="839"/>
        <end position="866"/>
    </location>
</feature>
<feature type="region of interest" description="Disordered" evidence="2">
    <location>
        <begin position="930"/>
        <end position="954"/>
    </location>
</feature>
<feature type="coiled-coil region" evidence="1">
    <location>
        <begin position="637"/>
        <end position="720"/>
    </location>
</feature>
<sequence length="1170" mass="128184">MALALRFAEEGEFSSRACDVSLSDAPDAAPSKAIFRWSRAARQLLQGQDQVHVKTLVVAMLGPAQQLLRQLTRDWVSVGTLVTTDQLIHPCNLQPTPSTGVILAKKGLKEQDNTLVVLVGQDVPVAASWAWLKTLKQHVEAEEVVCLDSQLSTVYADQFSDGDKLRMLASAAVTDEMKKVTPVRPLEVPQFVTGIPAALLTDGELRKRRVRVYVSLRDVSTTSVDVMRSFLPLVASSSSVLGELQRPLFFQPTGESTHDAGSLNVLYTGITHLFSSSLIVYFWFCCRCARALCCVHCVEQPRSASARQFSTRFLPSDGIPEYNALLDSKLGKRREFLLGNRHSLQLMQQTGVIERVETQPDNPNQYVVHIAEKSIHRRKRLPPRSGSGSLQLPESQTMPWRQSSSSRSILEGFAGHSTNSLRRGSSSASRLDTVDDFTENGDSDLSAAKKTNAATLKGLSRSYSTNTVLTTSNPVLKSSAANRLALFGSTKCSALLESSGAPVSVNPSKHRAASEVASSHVTEVRQRSRSAVPAALGPTLDEFKKKGVQFKRSIASTAAASAPQTAVKGTVEYLLESDATFMTQIRMMKEHLTALENTKAYLDTEIGCLRRKLRGVNAVRENDVAVAHCSSIMQHRLSKAEEEFMKLVTQQQEVRKDVDRVRRELLSLRKVRHKLQEDIEDVAQANQSYEEKIHASKSVRNQLSEELSELERRAEVELEAQRLNLPPEDAVVVDVAKLMGAVQERNLVRRCATVGLAQSGSSSRSLLALQASAAITPADKSPKHHSERRGSVTGHPKTLLDYCSAFRVLQNSMGFEDVASFEQQFTAAEEQLLSKYKANLALADEVAALEKELAAVNTEKKVNRANARRIIQANEKMERDIQTRIQTTLSSVKSYNELRELRNREHAKLRGIMLRCLDALQIDIGGSDLPESDGAGSSGATSANSTGAGSSTHSLYWTETQSPELLEMLQRKMTQVAVTLKVKHHSRVLEIPPEALLRMNRGHDGRRSNMFSTREASKIVMGPREPSGSALAAILGTVQPPSVENALVLTENANMMEVMHGLHRAISPARRKASSLSLAPPEMGRVDGPRASGGSINGASSAAVALLHAGGVQARRSKTDLFSIQRLGTRPSLAVMVETDKEGEEEEEEEEEEDDDGEDGSEDDDDDDND</sequence>
<dbReference type="Proteomes" id="UP000476176">
    <property type="component" value="Unassembled WGS sequence"/>
</dbReference>
<feature type="compositionally biased region" description="Acidic residues" evidence="2">
    <location>
        <begin position="1141"/>
        <end position="1170"/>
    </location>
</feature>
<dbReference type="EMBL" id="QXFW01001084">
    <property type="protein sequence ID" value="KAE8996869.1"/>
    <property type="molecule type" value="Genomic_DNA"/>
</dbReference>
<dbReference type="Proteomes" id="UP000429523">
    <property type="component" value="Unassembled WGS sequence"/>
</dbReference>
<evidence type="ECO:0000313" key="3">
    <source>
        <dbReference type="EMBL" id="KAE8931937.1"/>
    </source>
</evidence>
<gene>
    <name evidence="9" type="ORF">PF002_g18058</name>
    <name evidence="8" type="ORF">PF004_g15769</name>
    <name evidence="7" type="ORF">PF005_g16771</name>
    <name evidence="5" type="ORF">PF006_g25081</name>
    <name evidence="6" type="ORF">PF007_g17003</name>
    <name evidence="3" type="ORF">PF009_g18019</name>
    <name evidence="4" type="ORF">PF011_g15731</name>
</gene>
<evidence type="ECO:0008006" key="17">
    <source>
        <dbReference type="Google" id="ProtNLM"/>
    </source>
</evidence>
<evidence type="ECO:0000313" key="10">
    <source>
        <dbReference type="Proteomes" id="UP000429523"/>
    </source>
</evidence>
<dbReference type="EMBL" id="QXGB01001117">
    <property type="protein sequence ID" value="KAE9196711.1"/>
    <property type="molecule type" value="Genomic_DNA"/>
</dbReference>
<reference evidence="15 16" key="1">
    <citation type="submission" date="2018-09" db="EMBL/GenBank/DDBJ databases">
        <title>Genomic investigation of the strawberry pathogen Phytophthora fragariae indicates pathogenicity is determined by transcriptional variation in three key races.</title>
        <authorList>
            <person name="Adams T.M."/>
            <person name="Armitage A.D."/>
            <person name="Sobczyk M.K."/>
            <person name="Bates H.J."/>
            <person name="Dunwell J.M."/>
            <person name="Nellist C.F."/>
            <person name="Harrison R.J."/>
        </authorList>
    </citation>
    <scope>NUCLEOTIDE SEQUENCE [LARGE SCALE GENOMIC DNA]</scope>
    <source>
        <strain evidence="9 12">BC-1</strain>
        <strain evidence="8 16">BC-23</strain>
        <strain evidence="7 11">NOV-27</strain>
        <strain evidence="5 13">NOV-5</strain>
        <strain evidence="6 14">NOV-71</strain>
        <strain evidence="3 10">NOV-9</strain>
        <strain evidence="4 15">SCRP245</strain>
    </source>
</reference>
<dbReference type="EMBL" id="QXGF01001177">
    <property type="protein sequence ID" value="KAE8931937.1"/>
    <property type="molecule type" value="Genomic_DNA"/>
</dbReference>
<evidence type="ECO:0000313" key="14">
    <source>
        <dbReference type="Proteomes" id="UP000441208"/>
    </source>
</evidence>
<dbReference type="PANTHER" id="PTHR21694:SF18">
    <property type="entry name" value="COILED-COIL DOMAIN-CONTAINING PROTEIN 63"/>
    <property type="match status" value="1"/>
</dbReference>
<dbReference type="OrthoDB" id="74375at2759"/>
<dbReference type="Proteomes" id="UP000441208">
    <property type="component" value="Unassembled WGS sequence"/>
</dbReference>
<evidence type="ECO:0000313" key="7">
    <source>
        <dbReference type="EMBL" id="KAE9196711.1"/>
    </source>
</evidence>
<evidence type="ECO:0000313" key="5">
    <source>
        <dbReference type="EMBL" id="KAE9090746.1"/>
    </source>
</evidence>
<evidence type="ECO:0000313" key="12">
    <source>
        <dbReference type="Proteomes" id="UP000440367"/>
    </source>
</evidence>
<dbReference type="Proteomes" id="UP000460718">
    <property type="component" value="Unassembled WGS sequence"/>
</dbReference>
<protein>
    <recommendedName>
        <fullName evidence="17">Proteasome assembly chaperone 1</fullName>
    </recommendedName>
</protein>
<dbReference type="Proteomes" id="UP000440732">
    <property type="component" value="Unassembled WGS sequence"/>
</dbReference>
<dbReference type="EMBL" id="QXGD01001161">
    <property type="protein sequence ID" value="KAE9213114.1"/>
    <property type="molecule type" value="Genomic_DNA"/>
</dbReference>